<keyword evidence="2" id="KW-1185">Reference proteome</keyword>
<evidence type="ECO:0000313" key="1">
    <source>
        <dbReference type="EMBL" id="QIX02553.1"/>
    </source>
</evidence>
<name>A0A6H0Y6C0_9PEZI</name>
<organism evidence="1 2">
    <name type="scientific">Peltaster fructicola</name>
    <dbReference type="NCBI Taxonomy" id="286661"/>
    <lineage>
        <taxon>Eukaryota</taxon>
        <taxon>Fungi</taxon>
        <taxon>Dikarya</taxon>
        <taxon>Ascomycota</taxon>
        <taxon>Pezizomycotina</taxon>
        <taxon>Dothideomycetes</taxon>
        <taxon>Dothideomycetes incertae sedis</taxon>
        <taxon>Peltaster</taxon>
    </lineage>
</organism>
<dbReference type="Proteomes" id="UP000503462">
    <property type="component" value="Chromosome 5"/>
</dbReference>
<protein>
    <recommendedName>
        <fullName evidence="3">Heterokaryon incompatibility domain-containing protein</fullName>
    </recommendedName>
</protein>
<dbReference type="OrthoDB" id="2157530at2759"/>
<accession>A0A6H0Y6C0</accession>
<reference evidence="1 2" key="1">
    <citation type="journal article" date="2016" name="Sci. Rep.">
        <title>Peltaster fructicola genome reveals evolution from an invasive phytopathogen to an ectophytic parasite.</title>
        <authorList>
            <person name="Xu C."/>
            <person name="Chen H."/>
            <person name="Gleason M.L."/>
            <person name="Xu J.R."/>
            <person name="Liu H."/>
            <person name="Zhang R."/>
            <person name="Sun G."/>
        </authorList>
    </citation>
    <scope>NUCLEOTIDE SEQUENCE [LARGE SCALE GENOMIC DNA]</scope>
    <source>
        <strain evidence="1 2">LNHT1506</strain>
    </source>
</reference>
<dbReference type="PANTHER" id="PTHR24148:SF64">
    <property type="entry name" value="HETEROKARYON INCOMPATIBILITY DOMAIN-CONTAINING PROTEIN"/>
    <property type="match status" value="1"/>
</dbReference>
<proteinExistence type="predicted"/>
<dbReference type="PANTHER" id="PTHR24148">
    <property type="entry name" value="ANKYRIN REPEAT DOMAIN-CONTAINING PROTEIN 39 HOMOLOG-RELATED"/>
    <property type="match status" value="1"/>
</dbReference>
<sequence>MELSGNEVYTDSGLFLSLPTWCPNLTSPEARWTFGQYLEDGDDEPHTYFQASAGVGSNAQHHDGILSVSGLLIDEIVADEYNAQVPDQDRAESIVYELCFDLAHRYCKLESLALVTSFFRTITAGGRRACTRDYVSDSYLRFNLGLFFSKAPLGQRFRDLGCDEQLPLPADWYMDPHAHERYDQRPPAVERHYLGDATFVCTKGGRMGLVSRYARVGDLICVLFGCSSPVVLRPLGDVNSQHGSDKREVQYYHHMGEAYLDGFVHGEGIVEWREGRLQEQTFHIR</sequence>
<dbReference type="InterPro" id="IPR052895">
    <property type="entry name" value="HetReg/Transcr_Mod"/>
</dbReference>
<gene>
    <name evidence="1" type="ORF">AMS68_008070</name>
</gene>
<dbReference type="EMBL" id="CP051143">
    <property type="protein sequence ID" value="QIX02553.1"/>
    <property type="molecule type" value="Genomic_DNA"/>
</dbReference>
<dbReference type="AlphaFoldDB" id="A0A6H0Y6C0"/>
<evidence type="ECO:0008006" key="3">
    <source>
        <dbReference type="Google" id="ProtNLM"/>
    </source>
</evidence>
<evidence type="ECO:0000313" key="2">
    <source>
        <dbReference type="Proteomes" id="UP000503462"/>
    </source>
</evidence>